<sequence length="75" mass="8393">MPHISVKLFPGRSEETKQRLADAIVKDVVEIIGCAESSVSVSIEDVSSGDWKDEVYDPEIRGKTEYLFKKPGYSM</sequence>
<organism evidence="4 5">
    <name type="scientific">Oceanidesulfovibrio indonesiensis</name>
    <dbReference type="NCBI Taxonomy" id="54767"/>
    <lineage>
        <taxon>Bacteria</taxon>
        <taxon>Pseudomonadati</taxon>
        <taxon>Thermodesulfobacteriota</taxon>
        <taxon>Desulfovibrionia</taxon>
        <taxon>Desulfovibrionales</taxon>
        <taxon>Desulfovibrionaceae</taxon>
        <taxon>Oceanidesulfovibrio</taxon>
    </lineage>
</organism>
<dbReference type="OrthoDB" id="3395834at2"/>
<dbReference type="InterPro" id="IPR014347">
    <property type="entry name" value="Tautomerase/MIF_sf"/>
</dbReference>
<dbReference type="Proteomes" id="UP000448292">
    <property type="component" value="Unassembled WGS sequence"/>
</dbReference>
<dbReference type="AlphaFoldDB" id="A0A7M3M9Q7"/>
<protein>
    <submittedName>
        <fullName evidence="4">4-oxalocrotonate tautomerase</fullName>
    </submittedName>
</protein>
<evidence type="ECO:0000259" key="3">
    <source>
        <dbReference type="Pfam" id="PF01361"/>
    </source>
</evidence>
<evidence type="ECO:0000313" key="5">
    <source>
        <dbReference type="Proteomes" id="UP000448292"/>
    </source>
</evidence>
<dbReference type="GO" id="GO:0005737">
    <property type="term" value="C:cytoplasm"/>
    <property type="evidence" value="ECO:0007669"/>
    <property type="project" value="InterPro"/>
</dbReference>
<comment type="caution">
    <text evidence="4">The sequence shown here is derived from an EMBL/GenBank/DDBJ whole genome shotgun (WGS) entry which is preliminary data.</text>
</comment>
<evidence type="ECO:0000256" key="1">
    <source>
        <dbReference type="ARBA" id="ARBA00023235"/>
    </source>
</evidence>
<feature type="active site" description="Proton acceptor; via imino nitrogen" evidence="2">
    <location>
        <position position="2"/>
    </location>
</feature>
<dbReference type="PIRSF" id="PIRSF037799">
    <property type="entry name" value="Tautomer_YdcE_prd"/>
    <property type="match status" value="1"/>
</dbReference>
<keyword evidence="5" id="KW-1185">Reference proteome</keyword>
<gene>
    <name evidence="4" type="ORF">DPQ33_18420</name>
</gene>
<evidence type="ECO:0000256" key="2">
    <source>
        <dbReference type="PIRSR" id="PIRSR037799-1"/>
    </source>
</evidence>
<accession>A0A7M3M9Q7</accession>
<evidence type="ECO:0000313" key="4">
    <source>
        <dbReference type="EMBL" id="TVM12988.1"/>
    </source>
</evidence>
<name>A0A7M3M9Q7_9BACT</name>
<feature type="domain" description="4-oxalocrotonate tautomerase-like" evidence="3">
    <location>
        <begin position="2"/>
        <end position="51"/>
    </location>
</feature>
<proteinExistence type="predicted"/>
<dbReference type="GO" id="GO:0016862">
    <property type="term" value="F:intramolecular oxidoreductase activity, interconverting keto- and enol-groups"/>
    <property type="evidence" value="ECO:0007669"/>
    <property type="project" value="InterPro"/>
</dbReference>
<dbReference type="Gene3D" id="3.30.429.10">
    <property type="entry name" value="Macrophage Migration Inhibitory Factor"/>
    <property type="match status" value="1"/>
</dbReference>
<dbReference type="EMBL" id="QMIE01000054">
    <property type="protein sequence ID" value="TVM12988.1"/>
    <property type="molecule type" value="Genomic_DNA"/>
</dbReference>
<dbReference type="InterPro" id="IPR004370">
    <property type="entry name" value="4-OT-like_dom"/>
</dbReference>
<keyword evidence="1" id="KW-0413">Isomerase</keyword>
<dbReference type="InterPro" id="IPR017284">
    <property type="entry name" value="Tautomerase_PptA"/>
</dbReference>
<dbReference type="Pfam" id="PF01361">
    <property type="entry name" value="Tautomerase"/>
    <property type="match status" value="1"/>
</dbReference>
<dbReference type="SUPFAM" id="SSF55331">
    <property type="entry name" value="Tautomerase/MIF"/>
    <property type="match status" value="1"/>
</dbReference>
<reference evidence="4 5" key="1">
    <citation type="submission" date="2018-06" db="EMBL/GenBank/DDBJ databases">
        <title>Complete genome of Desulfovibrio indonesiensis P37SLT.</title>
        <authorList>
            <person name="Crispim J.S."/>
            <person name="Vidigal P.M.P."/>
            <person name="Silva L.C.F."/>
            <person name="Laguardia C.N."/>
            <person name="Araujo L.C."/>
            <person name="Dias R.S."/>
            <person name="Sousa M.P."/>
            <person name="Paula S.O."/>
            <person name="Silva C."/>
        </authorList>
    </citation>
    <scope>NUCLEOTIDE SEQUENCE [LARGE SCALE GENOMIC DNA]</scope>
    <source>
        <strain evidence="4 5">P37SLT</strain>
    </source>
</reference>